<evidence type="ECO:0000313" key="3">
    <source>
        <dbReference type="EMBL" id="MBE3000044.1"/>
    </source>
</evidence>
<organism evidence="3 4">
    <name type="scientific">Nocardiopsis coralli</name>
    <dbReference type="NCBI Taxonomy" id="2772213"/>
    <lineage>
        <taxon>Bacteria</taxon>
        <taxon>Bacillati</taxon>
        <taxon>Actinomycetota</taxon>
        <taxon>Actinomycetes</taxon>
        <taxon>Streptosporangiales</taxon>
        <taxon>Nocardiopsidaceae</taxon>
        <taxon>Nocardiopsis</taxon>
    </lineage>
</organism>
<dbReference type="PANTHER" id="PTHR34853:SF1">
    <property type="entry name" value="LIPASE 5"/>
    <property type="match status" value="1"/>
</dbReference>
<gene>
    <name evidence="3" type="ORF">IDM40_15190</name>
</gene>
<name>A0ABR9P869_9ACTN</name>
<dbReference type="PANTHER" id="PTHR34853">
    <property type="match status" value="1"/>
</dbReference>
<dbReference type="InterPro" id="IPR029058">
    <property type="entry name" value="AB_hydrolase_fold"/>
</dbReference>
<dbReference type="SUPFAM" id="SSF53474">
    <property type="entry name" value="alpha/beta-Hydrolases"/>
    <property type="match status" value="1"/>
</dbReference>
<feature type="signal peptide" evidence="2">
    <location>
        <begin position="1"/>
        <end position="29"/>
    </location>
</feature>
<feature type="compositionally biased region" description="Polar residues" evidence="1">
    <location>
        <begin position="36"/>
        <end position="52"/>
    </location>
</feature>
<dbReference type="EMBL" id="JADBGI010000012">
    <property type="protein sequence ID" value="MBE3000044.1"/>
    <property type="molecule type" value="Genomic_DNA"/>
</dbReference>
<dbReference type="PIRSF" id="PIRSF029171">
    <property type="entry name" value="Esterase_LipA"/>
    <property type="match status" value="1"/>
</dbReference>
<dbReference type="InterPro" id="IPR005152">
    <property type="entry name" value="Lipase_secreted"/>
</dbReference>
<dbReference type="Pfam" id="PF03583">
    <property type="entry name" value="LIP"/>
    <property type="match status" value="1"/>
</dbReference>
<proteinExistence type="predicted"/>
<feature type="chain" id="PRO_5045715605" description="Lipase" evidence="2">
    <location>
        <begin position="30"/>
        <end position="451"/>
    </location>
</feature>
<sequence>MTRTPRRRRPHLAWTAAATCTAGVLTAGASVALPSGESTTEAGLTDAGQSTAGAPEESPGAVEADVLWDEIEQPAEEDLSPEDEDFFRPPDPLPEGEPGDIIRAEPAEAFTDALGVGRFPADVWRILYLSTDALGEPMAVSGTVMVPEEEWEGDGERPLVSYAIGTHGLGSHCAPSVGLEEGLEYEASMMEDVIDDGHALVVTDYEGLGTPNEHTYMVGHSQGAAVLDSLRAATRLSDAGIPETSPMGVTGFSQGGGSAVWAAEMHPEYAPELGLEGVAAGGVPADLDQVADHLDGSAYFTFLAFAAYGYNAAYPELPLEEHLTEEGREMLDEAGDLCMIEALPIGMFDSMDDLVTTDLLNTPEWQARLAENRPGGSSPEVPVYMYHSPEDDVIPVEQAEELRDAYCAAGAEVEWNSTGSGLHITSLFLDFPEANDWLGERFAGEPVDSTC</sequence>
<accession>A0ABR9P869</accession>
<keyword evidence="2" id="KW-0732">Signal</keyword>
<dbReference type="Gene3D" id="3.40.50.1820">
    <property type="entry name" value="alpha/beta hydrolase"/>
    <property type="match status" value="1"/>
</dbReference>
<keyword evidence="4" id="KW-1185">Reference proteome</keyword>
<dbReference type="Gene3D" id="1.10.260.130">
    <property type="match status" value="1"/>
</dbReference>
<dbReference type="Proteomes" id="UP000806528">
    <property type="component" value="Unassembled WGS sequence"/>
</dbReference>
<protein>
    <recommendedName>
        <fullName evidence="5">Lipase</fullName>
    </recommendedName>
</protein>
<dbReference type="RefSeq" id="WP_193122660.1">
    <property type="nucleotide sequence ID" value="NZ_JADBGI010000012.1"/>
</dbReference>
<reference evidence="3 4" key="1">
    <citation type="submission" date="2020-09" db="EMBL/GenBank/DDBJ databases">
        <title>Diversity and distribution of actinomycetes associated with coral in the coast of Hainan.</title>
        <authorList>
            <person name="Li F."/>
        </authorList>
    </citation>
    <scope>NUCLEOTIDE SEQUENCE [LARGE SCALE GENOMIC DNA]</scope>
    <source>
        <strain evidence="3 4">HNM0947</strain>
    </source>
</reference>
<comment type="caution">
    <text evidence="3">The sequence shown here is derived from an EMBL/GenBank/DDBJ whole genome shotgun (WGS) entry which is preliminary data.</text>
</comment>
<evidence type="ECO:0000313" key="4">
    <source>
        <dbReference type="Proteomes" id="UP000806528"/>
    </source>
</evidence>
<evidence type="ECO:0000256" key="1">
    <source>
        <dbReference type="SAM" id="MobiDB-lite"/>
    </source>
</evidence>
<evidence type="ECO:0000256" key="2">
    <source>
        <dbReference type="SAM" id="SignalP"/>
    </source>
</evidence>
<evidence type="ECO:0008006" key="5">
    <source>
        <dbReference type="Google" id="ProtNLM"/>
    </source>
</evidence>
<feature type="region of interest" description="Disordered" evidence="1">
    <location>
        <begin position="35"/>
        <end position="63"/>
    </location>
</feature>